<dbReference type="SUPFAM" id="SSF53335">
    <property type="entry name" value="S-adenosyl-L-methionine-dependent methyltransferases"/>
    <property type="match status" value="1"/>
</dbReference>
<evidence type="ECO:0000313" key="1">
    <source>
        <dbReference type="EMBL" id="OUR96699.1"/>
    </source>
</evidence>
<dbReference type="InterPro" id="IPR029063">
    <property type="entry name" value="SAM-dependent_MTases_sf"/>
</dbReference>
<proteinExistence type="predicted"/>
<comment type="caution">
    <text evidence="1">The sequence shown here is derived from an EMBL/GenBank/DDBJ whole genome shotgun (WGS) entry which is preliminary data.</text>
</comment>
<sequence>MTSIVTKIYQSIYPIWKTKFATPIKQRRIRKIIEHAGDTFSSQSPMKILDLGCNNGMDFLIHFEDKKNIELYGIDIDDQDYEGRNVKFIKTDGTLIPFEDDFFDLTVSIGVLEHVQPIENLCTVLSEINRVSKKFVLIVPSIGTILEPHAVSLFWPIRSAKKKVEHSFLNYFSDEAWMQFNGLKNAKSSRFWYIPGLIKNFIIWK</sequence>
<gene>
    <name evidence="1" type="ORF">A9Q84_10170</name>
</gene>
<dbReference type="Pfam" id="PF13489">
    <property type="entry name" value="Methyltransf_23"/>
    <property type="match status" value="1"/>
</dbReference>
<accession>A0A1Y5FCN4</accession>
<protein>
    <recommendedName>
        <fullName evidence="3">Methyltransferase type 11 domain-containing protein</fullName>
    </recommendedName>
</protein>
<evidence type="ECO:0000313" key="2">
    <source>
        <dbReference type="Proteomes" id="UP000196531"/>
    </source>
</evidence>
<dbReference type="EMBL" id="MAAO01000006">
    <property type="protein sequence ID" value="OUR96699.1"/>
    <property type="molecule type" value="Genomic_DNA"/>
</dbReference>
<name>A0A1Y5FCN4_9BACT</name>
<dbReference type="AlphaFoldDB" id="A0A1Y5FCN4"/>
<dbReference type="Gene3D" id="3.40.50.150">
    <property type="entry name" value="Vaccinia Virus protein VP39"/>
    <property type="match status" value="1"/>
</dbReference>
<dbReference type="CDD" id="cd02440">
    <property type="entry name" value="AdoMet_MTases"/>
    <property type="match status" value="1"/>
</dbReference>
<reference evidence="2" key="1">
    <citation type="journal article" date="2017" name="Proc. Natl. Acad. Sci. U.S.A.">
        <title>Simulation of Deepwater Horizon oil plume reveals substrate specialization within a complex community of hydrocarbon-degraders.</title>
        <authorList>
            <person name="Hu P."/>
            <person name="Dubinsky E.A."/>
            <person name="Probst A.J."/>
            <person name="Wang J."/>
            <person name="Sieber C.M.K."/>
            <person name="Tom L.M."/>
            <person name="Gardinali P."/>
            <person name="Banfield J.F."/>
            <person name="Atlas R.M."/>
            <person name="Andersen G.L."/>
        </authorList>
    </citation>
    <scope>NUCLEOTIDE SEQUENCE [LARGE SCALE GENOMIC DNA]</scope>
</reference>
<dbReference type="Proteomes" id="UP000196531">
    <property type="component" value="Unassembled WGS sequence"/>
</dbReference>
<evidence type="ECO:0008006" key="3">
    <source>
        <dbReference type="Google" id="ProtNLM"/>
    </source>
</evidence>
<organism evidence="1 2">
    <name type="scientific">Halobacteriovorax marinus</name>
    <dbReference type="NCBI Taxonomy" id="97084"/>
    <lineage>
        <taxon>Bacteria</taxon>
        <taxon>Pseudomonadati</taxon>
        <taxon>Bdellovibrionota</taxon>
        <taxon>Bacteriovoracia</taxon>
        <taxon>Bacteriovoracales</taxon>
        <taxon>Halobacteriovoraceae</taxon>
        <taxon>Halobacteriovorax</taxon>
    </lineage>
</organism>